<evidence type="ECO:0000256" key="1">
    <source>
        <dbReference type="ARBA" id="ARBA00023209"/>
    </source>
</evidence>
<evidence type="ECO:0000256" key="2">
    <source>
        <dbReference type="ARBA" id="ARBA00023264"/>
    </source>
</evidence>
<dbReference type="PANTHER" id="PTHR22603">
    <property type="entry name" value="CHOLINE/ETHANOALAMINE KINASE"/>
    <property type="match status" value="1"/>
</dbReference>
<dbReference type="Gene3D" id="3.90.1200.10">
    <property type="match status" value="1"/>
</dbReference>
<dbReference type="EC" id="2.7.1.82" evidence="5"/>
<accession>A0ABM1S2K3</accession>
<dbReference type="GeneID" id="106478528"/>
<dbReference type="RefSeq" id="XP_022237858.1">
    <property type="nucleotide sequence ID" value="XM_022382150.1"/>
</dbReference>
<evidence type="ECO:0000256" key="5">
    <source>
        <dbReference type="ARBA" id="ARBA00038874"/>
    </source>
</evidence>
<proteinExistence type="inferred from homology"/>
<keyword evidence="6" id="KW-1185">Reference proteome</keyword>
<organism evidence="6 8">
    <name type="scientific">Limulus polyphemus</name>
    <name type="common">Atlantic horseshoe crab</name>
    <dbReference type="NCBI Taxonomy" id="6850"/>
    <lineage>
        <taxon>Eukaryota</taxon>
        <taxon>Metazoa</taxon>
        <taxon>Ecdysozoa</taxon>
        <taxon>Arthropoda</taxon>
        <taxon>Chelicerata</taxon>
        <taxon>Merostomata</taxon>
        <taxon>Xiphosura</taxon>
        <taxon>Limulidae</taxon>
        <taxon>Limulus</taxon>
    </lineage>
</organism>
<dbReference type="Gene3D" id="3.30.200.20">
    <property type="entry name" value="Phosphorylase Kinase, domain 1"/>
    <property type="match status" value="1"/>
</dbReference>
<keyword evidence="2" id="KW-1208">Phospholipid metabolism</keyword>
<dbReference type="Proteomes" id="UP000694941">
    <property type="component" value="Unplaced"/>
</dbReference>
<keyword evidence="1" id="KW-0444">Lipid biosynthesis</keyword>
<dbReference type="InterPro" id="IPR011009">
    <property type="entry name" value="Kinase-like_dom_sf"/>
</dbReference>
<sequence>MPLQTLDITVADSSLEDLKKGSLEIVKHLKKNWNPNDIKVKVFTEGATNQLIGCFMTPNPDDMVLIRVYGRKTDLFVDRKAEVRNMELMNAAGLGTPVYSSFNNGLAYKYIPGVIVNKTMVCKPEIYRLIAKTMAQMHALKTSFDTELNKPSLFTQMRMFLKLVPSKFAVTEKKARILSELPSKQELETEVTYLENHLVQLGSQIVFCHNDLLGNNIVYNEEKEKVTFIDFEYSDNNFQAFDIGNHFCEFAGLEPYQPELYPCKEFQKEWIKVYLEEWHYLKGCHCHITEVPPEDVNSLYVQVNKFALAAHLLWGMWSLVQASHSALDFDYLGYAKCRIGEYYKKKEKFLAL</sequence>
<evidence type="ECO:0000313" key="8">
    <source>
        <dbReference type="RefSeq" id="XP_022237858.1"/>
    </source>
</evidence>
<gene>
    <name evidence="7 8" type="primary">LOC106478528</name>
</gene>
<dbReference type="PANTHER" id="PTHR22603:SF66">
    <property type="entry name" value="ETHANOLAMINE KINASE"/>
    <property type="match status" value="1"/>
</dbReference>
<reference evidence="7 8" key="1">
    <citation type="submission" date="2025-05" db="UniProtKB">
        <authorList>
            <consortium name="RefSeq"/>
        </authorList>
    </citation>
    <scope>IDENTIFICATION</scope>
    <source>
        <tissue evidence="7 8">Muscle</tissue>
    </source>
</reference>
<comment type="pathway">
    <text evidence="3">Phospholipid metabolism; phosphatidylethanolamine biosynthesis; phosphatidylethanolamine from ethanolamine: step 1/3.</text>
</comment>
<comment type="similarity">
    <text evidence="4">Belongs to the choline/ethanolamine kinase family.</text>
</comment>
<dbReference type="RefSeq" id="XP_022237857.1">
    <property type="nucleotide sequence ID" value="XM_022382149.1"/>
</dbReference>
<name>A0ABM1S2K3_LIMPO</name>
<evidence type="ECO:0000313" key="6">
    <source>
        <dbReference type="Proteomes" id="UP000694941"/>
    </source>
</evidence>
<protein>
    <recommendedName>
        <fullName evidence="5">ethanolamine kinase</fullName>
        <ecNumber evidence="5">2.7.1.82</ecNumber>
    </recommendedName>
</protein>
<evidence type="ECO:0000256" key="4">
    <source>
        <dbReference type="ARBA" id="ARBA00038211"/>
    </source>
</evidence>
<dbReference type="Pfam" id="PF01633">
    <property type="entry name" value="Choline_kinase"/>
    <property type="match status" value="1"/>
</dbReference>
<dbReference type="SUPFAM" id="SSF56112">
    <property type="entry name" value="Protein kinase-like (PK-like)"/>
    <property type="match status" value="1"/>
</dbReference>
<keyword evidence="1" id="KW-0594">Phospholipid biosynthesis</keyword>
<evidence type="ECO:0000256" key="3">
    <source>
        <dbReference type="ARBA" id="ARBA00037883"/>
    </source>
</evidence>
<dbReference type="CDD" id="cd05157">
    <property type="entry name" value="ETNK_euk"/>
    <property type="match status" value="1"/>
</dbReference>
<evidence type="ECO:0000313" key="7">
    <source>
        <dbReference type="RefSeq" id="XP_022237857.1"/>
    </source>
</evidence>
<keyword evidence="1" id="KW-0443">Lipid metabolism</keyword>